<dbReference type="InterPro" id="IPR039426">
    <property type="entry name" value="TonB-dep_rcpt-like"/>
</dbReference>
<organism evidence="9 10">
    <name type="scientific">Chitinophaga parva</name>
    <dbReference type="NCBI Taxonomy" id="2169414"/>
    <lineage>
        <taxon>Bacteria</taxon>
        <taxon>Pseudomonadati</taxon>
        <taxon>Bacteroidota</taxon>
        <taxon>Chitinophagia</taxon>
        <taxon>Chitinophagales</taxon>
        <taxon>Chitinophagaceae</taxon>
        <taxon>Chitinophaga</taxon>
    </lineage>
</organism>
<dbReference type="InterPro" id="IPR037066">
    <property type="entry name" value="Plug_dom_sf"/>
</dbReference>
<keyword evidence="3 7" id="KW-1134">Transmembrane beta strand</keyword>
<dbReference type="EMBL" id="QCYK01000002">
    <property type="protein sequence ID" value="PUZ26128.1"/>
    <property type="molecule type" value="Genomic_DNA"/>
</dbReference>
<evidence type="ECO:0000256" key="1">
    <source>
        <dbReference type="ARBA" id="ARBA00004571"/>
    </source>
</evidence>
<dbReference type="InterPro" id="IPR012910">
    <property type="entry name" value="Plug_dom"/>
</dbReference>
<protein>
    <submittedName>
        <fullName evidence="9">SusC/RagA family TonB-linked outer membrane protein</fullName>
    </submittedName>
</protein>
<name>A0A2T7BIM9_9BACT</name>
<evidence type="ECO:0000256" key="7">
    <source>
        <dbReference type="PROSITE-ProRule" id="PRU01360"/>
    </source>
</evidence>
<evidence type="ECO:0000256" key="3">
    <source>
        <dbReference type="ARBA" id="ARBA00022452"/>
    </source>
</evidence>
<dbReference type="GO" id="GO:0009279">
    <property type="term" value="C:cell outer membrane"/>
    <property type="evidence" value="ECO:0007669"/>
    <property type="project" value="UniProtKB-SubCell"/>
</dbReference>
<dbReference type="SUPFAM" id="SSF56935">
    <property type="entry name" value="Porins"/>
    <property type="match status" value="1"/>
</dbReference>
<accession>A0A2T7BIM9</accession>
<dbReference type="Pfam" id="PF07715">
    <property type="entry name" value="Plug"/>
    <property type="match status" value="1"/>
</dbReference>
<dbReference type="NCBIfam" id="TIGR04057">
    <property type="entry name" value="SusC_RagA_signa"/>
    <property type="match status" value="1"/>
</dbReference>
<evidence type="ECO:0000256" key="5">
    <source>
        <dbReference type="ARBA" id="ARBA00023136"/>
    </source>
</evidence>
<evidence type="ECO:0000256" key="4">
    <source>
        <dbReference type="ARBA" id="ARBA00022692"/>
    </source>
</evidence>
<comment type="similarity">
    <text evidence="7">Belongs to the TonB-dependent receptor family.</text>
</comment>
<dbReference type="SUPFAM" id="SSF49464">
    <property type="entry name" value="Carboxypeptidase regulatory domain-like"/>
    <property type="match status" value="1"/>
</dbReference>
<dbReference type="PROSITE" id="PS52016">
    <property type="entry name" value="TONB_DEPENDENT_REC_3"/>
    <property type="match status" value="1"/>
</dbReference>
<sequence length="1186" mass="131638">MNFRLFIVICFLLGAVPGRLFAQQQMKLKAALDEVKAVYGTKFSYEAHLLDDVTVNLKLPLKRSVPVEDVLKDLLYKKGFVFLYVQENYYTIIRDTRSEKTNDNAGAPADNTAISDPYVQTLTGVVTDKEGHPLIGVTVLPEGYAIRFGTLTSSDGRYTLRLQTSTKAVIFSYVGMIPQKIEIGDKTVINAQLESDVNQLQEVNVVSTGYQTLPKERATGAFGQITAAQLKAVPAVNIIERLEGTTPGVRFDARTNKVTIRGVNTLNSTGSPLVVVDGFPAVDQDLVTQLNPSASGGGILSRYNPEDIESITILKDAAATSIWGAKAANGVIVITTKKGKKNASQVNFNTNLSIANPANLKNLNRMSSAQYIDLEKEMKDLGFYSDPAVWDNSWMTFNQNKPVSEAMEWMFKVDRGEATAAQRDSALTALGKLDNKKQIRDLLLQRAVSQQYNLSLSGGGQHNTYYVSTNYTRDIPVFRSNKAENFFLTANISNELFNNRVTVNTGINYNYVHSIANTAALNAIGSSRLGLRPYEMLADANGNPIARSIDYRDEVAADFLQKGYLPWTYSPLQELNYGNTTGKDNRFRLNTDITTKITDWANVNVAGSLQRNQEEQVYLADLNSYDERVLINTGTTVDNNGRLVYGVPYGGKMITHNTSDVSYALRGQLNVNKSWKIVSLNALAGTEIRETQGTNYQQTRYGFDEDTYASASWDPDTYYTTVMGWSTSLGYSDGSINRSINRFLSYYGNGALSFLDSRYVLSASARFDDYTLAGATRSQRARPLWSAGAKWDLTSEHFMQHIKPINKLALRLTYGTAGAVPTSASNAAILSLYGLDPVTREPYGSISSPANNKISWELTRSWNLGLDFAVLNNRLTVTADAYRKRTSDIMWQFPVNSTYGWSSIYYNAASMKGNGYEFGVRGDIFRGNHFNWSSTFNLSYNTNKVTDSRFTRPTSSLAVGSSTPIVGLPNDYLYAYRWAGLDNQGRSQVYDKNGKIINADAGNNEITAQDLVYMGRTTPPYFGGFFNDFSYNAFTLGIRMTYETGGVFRRSSIDNYPDYVGIYYGQIGAQKDLALRWRKPGDEQFTNVPGLPNISTNGSNRYKFSDLLVQKDGFVRLQQINVGYQVPSKALSRLLLKSASINLAVRNLGIIWRANHMGIDPSYIITNSYSNLPPAPSYFLSLNASF</sequence>
<evidence type="ECO:0000256" key="6">
    <source>
        <dbReference type="ARBA" id="ARBA00023237"/>
    </source>
</evidence>
<dbReference type="Gene3D" id="2.60.40.1120">
    <property type="entry name" value="Carboxypeptidase-like, regulatory domain"/>
    <property type="match status" value="1"/>
</dbReference>
<dbReference type="InterPro" id="IPR036942">
    <property type="entry name" value="Beta-barrel_TonB_sf"/>
</dbReference>
<gene>
    <name evidence="9" type="ORF">DCC81_17980</name>
</gene>
<evidence type="ECO:0000259" key="8">
    <source>
        <dbReference type="Pfam" id="PF07715"/>
    </source>
</evidence>
<dbReference type="InterPro" id="IPR023997">
    <property type="entry name" value="TonB-dep_OMP_SusC/RagA_CS"/>
</dbReference>
<feature type="domain" description="TonB-dependent receptor plug" evidence="8">
    <location>
        <begin position="215"/>
        <end position="331"/>
    </location>
</feature>
<dbReference type="OrthoDB" id="9768177at2"/>
<dbReference type="NCBIfam" id="TIGR04056">
    <property type="entry name" value="OMP_RagA_SusC"/>
    <property type="match status" value="1"/>
</dbReference>
<dbReference type="AlphaFoldDB" id="A0A2T7BIM9"/>
<evidence type="ECO:0000313" key="10">
    <source>
        <dbReference type="Proteomes" id="UP000244450"/>
    </source>
</evidence>
<reference evidence="9 10" key="1">
    <citation type="submission" date="2018-04" db="EMBL/GenBank/DDBJ databases">
        <title>Chitinophaga fuyangensis sp. nov., isolated from soil in a chemical factory.</title>
        <authorList>
            <person name="Chen K."/>
        </authorList>
    </citation>
    <scope>NUCLEOTIDE SEQUENCE [LARGE SCALE GENOMIC DNA]</scope>
    <source>
        <strain evidence="9 10">LY-1</strain>
    </source>
</reference>
<dbReference type="Gene3D" id="2.40.170.20">
    <property type="entry name" value="TonB-dependent receptor, beta-barrel domain"/>
    <property type="match status" value="1"/>
</dbReference>
<keyword evidence="5 7" id="KW-0472">Membrane</keyword>
<keyword evidence="6 7" id="KW-0998">Cell outer membrane</keyword>
<proteinExistence type="inferred from homology"/>
<keyword evidence="4 7" id="KW-0812">Transmembrane</keyword>
<evidence type="ECO:0000256" key="2">
    <source>
        <dbReference type="ARBA" id="ARBA00022448"/>
    </source>
</evidence>
<dbReference type="InterPro" id="IPR023996">
    <property type="entry name" value="TonB-dep_OMP_SusC/RagA"/>
</dbReference>
<dbReference type="RefSeq" id="WP_108687965.1">
    <property type="nucleotide sequence ID" value="NZ_QCYK01000002.1"/>
</dbReference>
<dbReference type="InterPro" id="IPR008969">
    <property type="entry name" value="CarboxyPept-like_regulatory"/>
</dbReference>
<keyword evidence="2 7" id="KW-0813">Transport</keyword>
<comment type="subcellular location">
    <subcellularLocation>
        <location evidence="1 7">Cell outer membrane</location>
        <topology evidence="1 7">Multi-pass membrane protein</topology>
    </subcellularLocation>
</comment>
<keyword evidence="10" id="KW-1185">Reference proteome</keyword>
<dbReference type="Pfam" id="PF13715">
    <property type="entry name" value="CarbopepD_reg_2"/>
    <property type="match status" value="1"/>
</dbReference>
<dbReference type="Gene3D" id="2.170.130.10">
    <property type="entry name" value="TonB-dependent receptor, plug domain"/>
    <property type="match status" value="1"/>
</dbReference>
<dbReference type="Proteomes" id="UP000244450">
    <property type="component" value="Unassembled WGS sequence"/>
</dbReference>
<evidence type="ECO:0000313" key="9">
    <source>
        <dbReference type="EMBL" id="PUZ26128.1"/>
    </source>
</evidence>
<comment type="caution">
    <text evidence="9">The sequence shown here is derived from an EMBL/GenBank/DDBJ whole genome shotgun (WGS) entry which is preliminary data.</text>
</comment>